<proteinExistence type="predicted"/>
<dbReference type="AlphaFoldDB" id="A0A1A8DN39"/>
<name>A0A1A8DN39_NOTKA</name>
<accession>A0A1A8DN39</accession>
<dbReference type="EMBL" id="HAEA01005784">
    <property type="protein sequence ID" value="SBQ34264.1"/>
    <property type="molecule type" value="Transcribed_RNA"/>
</dbReference>
<protein>
    <submittedName>
        <fullName evidence="1">Uncharacterized protein</fullName>
    </submittedName>
</protein>
<feature type="non-terminal residue" evidence="1">
    <location>
        <position position="56"/>
    </location>
</feature>
<reference evidence="1" key="1">
    <citation type="submission" date="2016-05" db="EMBL/GenBank/DDBJ databases">
        <authorList>
            <person name="Lavstsen T."/>
            <person name="Jespersen J.S."/>
        </authorList>
    </citation>
    <scope>NUCLEOTIDE SEQUENCE</scope>
    <source>
        <tissue evidence="1">Brain</tissue>
    </source>
</reference>
<organism evidence="1">
    <name type="scientific">Nothobranchius kadleci</name>
    <name type="common">African annual killifish</name>
    <dbReference type="NCBI Taxonomy" id="1051664"/>
    <lineage>
        <taxon>Eukaryota</taxon>
        <taxon>Metazoa</taxon>
        <taxon>Chordata</taxon>
        <taxon>Craniata</taxon>
        <taxon>Vertebrata</taxon>
        <taxon>Euteleostomi</taxon>
        <taxon>Actinopterygii</taxon>
        <taxon>Neopterygii</taxon>
        <taxon>Teleostei</taxon>
        <taxon>Neoteleostei</taxon>
        <taxon>Acanthomorphata</taxon>
        <taxon>Ovalentaria</taxon>
        <taxon>Atherinomorphae</taxon>
        <taxon>Cyprinodontiformes</taxon>
        <taxon>Nothobranchiidae</taxon>
        <taxon>Nothobranchius</taxon>
    </lineage>
</organism>
<sequence length="56" mass="6175">DNLNLNVFKRLIPLIAVSQALLASRTKLNNVSLQRHAGFCCTLFHLGIISLSQIAK</sequence>
<feature type="non-terminal residue" evidence="1">
    <location>
        <position position="1"/>
    </location>
</feature>
<gene>
    <name evidence="1" type="primary">CABZ01044297.1</name>
</gene>
<reference evidence="1" key="2">
    <citation type="submission" date="2016-06" db="EMBL/GenBank/DDBJ databases">
        <title>The genome of a short-lived fish provides insights into sex chromosome evolution and the genetic control of aging.</title>
        <authorList>
            <person name="Reichwald K."/>
            <person name="Felder M."/>
            <person name="Petzold A."/>
            <person name="Koch P."/>
            <person name="Groth M."/>
            <person name="Platzer M."/>
        </authorList>
    </citation>
    <scope>NUCLEOTIDE SEQUENCE</scope>
    <source>
        <tissue evidence="1">Brain</tissue>
    </source>
</reference>
<evidence type="ECO:0000313" key="1">
    <source>
        <dbReference type="EMBL" id="SBQ34264.1"/>
    </source>
</evidence>